<reference evidence="3" key="4">
    <citation type="journal article" date="2015" name="G3 (Bethesda)">
        <title>Genome sequences of three phytopathogenic species of the Magnaporthaceae family of fungi.</title>
        <authorList>
            <person name="Okagaki L.H."/>
            <person name="Nunes C.C."/>
            <person name="Sailsbery J."/>
            <person name="Clay B."/>
            <person name="Brown D."/>
            <person name="John T."/>
            <person name="Oh Y."/>
            <person name="Young N."/>
            <person name="Fitzgerald M."/>
            <person name="Haas B.J."/>
            <person name="Zeng Q."/>
            <person name="Young S."/>
            <person name="Adiconis X."/>
            <person name="Fan L."/>
            <person name="Levin J.Z."/>
            <person name="Mitchell T.K."/>
            <person name="Okubara P.A."/>
            <person name="Farman M.L."/>
            <person name="Kohn L.M."/>
            <person name="Birren B."/>
            <person name="Ma L.-J."/>
            <person name="Dean R.A."/>
        </authorList>
    </citation>
    <scope>NUCLEOTIDE SEQUENCE</scope>
    <source>
        <strain evidence="3">R3-111a-1</strain>
    </source>
</reference>
<feature type="region of interest" description="Disordered" evidence="1">
    <location>
        <begin position="49"/>
        <end position="184"/>
    </location>
</feature>
<reference evidence="4" key="1">
    <citation type="submission" date="2010-07" db="EMBL/GenBank/DDBJ databases">
        <title>The genome sequence of Gaeumannomyces graminis var. tritici strain R3-111a-1.</title>
        <authorList>
            <consortium name="The Broad Institute Genome Sequencing Platform"/>
            <person name="Ma L.-J."/>
            <person name="Dead R."/>
            <person name="Young S."/>
            <person name="Zeng Q."/>
            <person name="Koehrsen M."/>
            <person name="Alvarado L."/>
            <person name="Berlin A."/>
            <person name="Chapman S.B."/>
            <person name="Chen Z."/>
            <person name="Freedman E."/>
            <person name="Gellesch M."/>
            <person name="Goldberg J."/>
            <person name="Griggs A."/>
            <person name="Gujja S."/>
            <person name="Heilman E.R."/>
            <person name="Heiman D."/>
            <person name="Hepburn T."/>
            <person name="Howarth C."/>
            <person name="Jen D."/>
            <person name="Larson L."/>
            <person name="Mehta T."/>
            <person name="Neiman D."/>
            <person name="Pearson M."/>
            <person name="Roberts A."/>
            <person name="Saif S."/>
            <person name="Shea T."/>
            <person name="Shenoy N."/>
            <person name="Sisk P."/>
            <person name="Stolte C."/>
            <person name="Sykes S."/>
            <person name="Walk T."/>
            <person name="White J."/>
            <person name="Yandava C."/>
            <person name="Haas B."/>
            <person name="Nusbaum C."/>
            <person name="Birren B."/>
        </authorList>
    </citation>
    <scope>NUCLEOTIDE SEQUENCE [LARGE SCALE GENOMIC DNA]</scope>
    <source>
        <strain evidence="4">R3-111a-1</strain>
    </source>
</reference>
<dbReference type="VEuPathDB" id="FungiDB:GGTG_08333"/>
<evidence type="ECO:0000313" key="3">
    <source>
        <dbReference type="EnsemblFungi" id="EJT74493"/>
    </source>
</evidence>
<dbReference type="GeneID" id="20348791"/>
<reference evidence="2" key="3">
    <citation type="submission" date="2010-09" db="EMBL/GenBank/DDBJ databases">
        <title>Annotation of Gaeumannomyces graminis var. tritici R3-111a-1.</title>
        <authorList>
            <consortium name="The Broad Institute Genome Sequencing Platform"/>
            <person name="Ma L.-J."/>
            <person name="Dead R."/>
            <person name="Young S.K."/>
            <person name="Zeng Q."/>
            <person name="Gargeya S."/>
            <person name="Fitzgerald M."/>
            <person name="Haas B."/>
            <person name="Abouelleil A."/>
            <person name="Alvarado L."/>
            <person name="Arachchi H.M."/>
            <person name="Berlin A."/>
            <person name="Brown A."/>
            <person name="Chapman S.B."/>
            <person name="Chen Z."/>
            <person name="Dunbar C."/>
            <person name="Freedman E."/>
            <person name="Gearin G."/>
            <person name="Gellesch M."/>
            <person name="Goldberg J."/>
            <person name="Griggs A."/>
            <person name="Gujja S."/>
            <person name="Heiman D."/>
            <person name="Howarth C."/>
            <person name="Larson L."/>
            <person name="Lui A."/>
            <person name="MacDonald P.J.P."/>
            <person name="Mehta T."/>
            <person name="Montmayeur A."/>
            <person name="Murphy C."/>
            <person name="Neiman D."/>
            <person name="Pearson M."/>
            <person name="Priest M."/>
            <person name="Roberts A."/>
            <person name="Saif S."/>
            <person name="Shea T."/>
            <person name="Shenoy N."/>
            <person name="Sisk P."/>
            <person name="Stolte C."/>
            <person name="Sykes S."/>
            <person name="Yandava C."/>
            <person name="Wortman J."/>
            <person name="Nusbaum C."/>
            <person name="Birren B."/>
        </authorList>
    </citation>
    <scope>NUCLEOTIDE SEQUENCE</scope>
    <source>
        <strain evidence="2">R3-111a-1</strain>
    </source>
</reference>
<keyword evidence="4" id="KW-1185">Reference proteome</keyword>
<dbReference type="RefSeq" id="XP_009224437.1">
    <property type="nucleotide sequence ID" value="XM_009226173.1"/>
</dbReference>
<dbReference type="HOGENOM" id="CLU_1468233_0_0_1"/>
<evidence type="ECO:0000256" key="1">
    <source>
        <dbReference type="SAM" id="MobiDB-lite"/>
    </source>
</evidence>
<name>J3P497_GAET3</name>
<feature type="region of interest" description="Disordered" evidence="1">
    <location>
        <begin position="1"/>
        <end position="34"/>
    </location>
</feature>
<protein>
    <submittedName>
        <fullName evidence="2 3">Uncharacterized protein</fullName>
    </submittedName>
</protein>
<reference evidence="3" key="5">
    <citation type="submission" date="2018-04" db="UniProtKB">
        <authorList>
            <consortium name="EnsemblFungi"/>
        </authorList>
    </citation>
    <scope>IDENTIFICATION</scope>
    <source>
        <strain evidence="3">R3-111a-1</strain>
    </source>
</reference>
<gene>
    <name evidence="3" type="primary">20348791</name>
    <name evidence="2" type="ORF">GGTG_08333</name>
</gene>
<dbReference type="EnsemblFungi" id="EJT74493">
    <property type="protein sequence ID" value="EJT74493"/>
    <property type="gene ID" value="GGTG_08333"/>
</dbReference>
<organism evidence="2">
    <name type="scientific">Gaeumannomyces tritici (strain R3-111a-1)</name>
    <name type="common">Wheat and barley take-all root rot fungus</name>
    <name type="synonym">Gaeumannomyces graminis var. tritici</name>
    <dbReference type="NCBI Taxonomy" id="644352"/>
    <lineage>
        <taxon>Eukaryota</taxon>
        <taxon>Fungi</taxon>
        <taxon>Dikarya</taxon>
        <taxon>Ascomycota</taxon>
        <taxon>Pezizomycotina</taxon>
        <taxon>Sordariomycetes</taxon>
        <taxon>Sordariomycetidae</taxon>
        <taxon>Magnaporthales</taxon>
        <taxon>Magnaporthaceae</taxon>
        <taxon>Gaeumannomyces</taxon>
    </lineage>
</organism>
<dbReference type="EMBL" id="GL385398">
    <property type="protein sequence ID" value="EJT74493.1"/>
    <property type="molecule type" value="Genomic_DNA"/>
</dbReference>
<sequence length="184" mass="20490">MAMSSAQRYEPKVRSQCPSQQLQKASPSVNFSEESSAWVMSRVLRFRAHVRSHSPPRQWERTHRHDFSRRPGGSPPDSRAIKTSAQVKSRRLSPKSTARESNEDGLTIGDSPKRTLGPSPRQPGNKDQPPRLRGVGLGDVEELTRTVTTTREGHGDRHTLDDKLTEAPRGVPRAARSIKTSRPG</sequence>
<proteinExistence type="predicted"/>
<dbReference type="Proteomes" id="UP000006039">
    <property type="component" value="Unassembled WGS sequence"/>
</dbReference>
<feature type="compositionally biased region" description="Basic and acidic residues" evidence="1">
    <location>
        <begin position="151"/>
        <end position="166"/>
    </location>
</feature>
<reference evidence="2" key="2">
    <citation type="submission" date="2010-07" db="EMBL/GenBank/DDBJ databases">
        <authorList>
            <consortium name="The Broad Institute Genome Sequencing Platform"/>
            <consortium name="Broad Institute Genome Sequencing Center for Infectious Disease"/>
            <person name="Ma L.-J."/>
            <person name="Dead R."/>
            <person name="Young S."/>
            <person name="Zeng Q."/>
            <person name="Koehrsen M."/>
            <person name="Alvarado L."/>
            <person name="Berlin A."/>
            <person name="Chapman S.B."/>
            <person name="Chen Z."/>
            <person name="Freedman E."/>
            <person name="Gellesch M."/>
            <person name="Goldberg J."/>
            <person name="Griggs A."/>
            <person name="Gujja S."/>
            <person name="Heilman E.R."/>
            <person name="Heiman D."/>
            <person name="Hepburn T."/>
            <person name="Howarth C."/>
            <person name="Jen D."/>
            <person name="Larson L."/>
            <person name="Mehta T."/>
            <person name="Neiman D."/>
            <person name="Pearson M."/>
            <person name="Roberts A."/>
            <person name="Saif S."/>
            <person name="Shea T."/>
            <person name="Shenoy N."/>
            <person name="Sisk P."/>
            <person name="Stolte C."/>
            <person name="Sykes S."/>
            <person name="Walk T."/>
            <person name="White J."/>
            <person name="Yandava C."/>
            <person name="Haas B."/>
            <person name="Nusbaum C."/>
            <person name="Birren B."/>
        </authorList>
    </citation>
    <scope>NUCLEOTIDE SEQUENCE</scope>
    <source>
        <strain evidence="2">R3-111a-1</strain>
    </source>
</reference>
<evidence type="ECO:0000313" key="4">
    <source>
        <dbReference type="Proteomes" id="UP000006039"/>
    </source>
</evidence>
<evidence type="ECO:0000313" key="2">
    <source>
        <dbReference type="EMBL" id="EJT74493.1"/>
    </source>
</evidence>
<feature type="compositionally biased region" description="Basic and acidic residues" evidence="1">
    <location>
        <begin position="58"/>
        <end position="69"/>
    </location>
</feature>
<accession>J3P497</accession>
<dbReference type="AlphaFoldDB" id="J3P497"/>
<feature type="compositionally biased region" description="Polar residues" evidence="1">
    <location>
        <begin position="16"/>
        <end position="34"/>
    </location>
</feature>